<evidence type="ECO:0000256" key="3">
    <source>
        <dbReference type="ARBA" id="ARBA00022723"/>
    </source>
</evidence>
<dbReference type="PROSITE" id="PS00086">
    <property type="entry name" value="CYTOCHROME_P450"/>
    <property type="match status" value="1"/>
</dbReference>
<accession>A0A2V1EDL7</accession>
<dbReference type="PANTHER" id="PTHR24305">
    <property type="entry name" value="CYTOCHROME P450"/>
    <property type="match status" value="1"/>
</dbReference>
<dbReference type="GO" id="GO:0020037">
    <property type="term" value="F:heme binding"/>
    <property type="evidence" value="ECO:0007669"/>
    <property type="project" value="InterPro"/>
</dbReference>
<evidence type="ECO:0000256" key="5">
    <source>
        <dbReference type="PIRSR" id="PIRSR602403-1"/>
    </source>
</evidence>
<organism evidence="7 8">
    <name type="scientific">Periconia macrospinosa</name>
    <dbReference type="NCBI Taxonomy" id="97972"/>
    <lineage>
        <taxon>Eukaryota</taxon>
        <taxon>Fungi</taxon>
        <taxon>Dikarya</taxon>
        <taxon>Ascomycota</taxon>
        <taxon>Pezizomycotina</taxon>
        <taxon>Dothideomycetes</taxon>
        <taxon>Pleosporomycetidae</taxon>
        <taxon>Pleosporales</taxon>
        <taxon>Massarineae</taxon>
        <taxon>Periconiaceae</taxon>
        <taxon>Periconia</taxon>
    </lineage>
</organism>
<evidence type="ECO:0000256" key="6">
    <source>
        <dbReference type="RuleBase" id="RU000461"/>
    </source>
</evidence>
<dbReference type="InterPro" id="IPR001128">
    <property type="entry name" value="Cyt_P450"/>
</dbReference>
<dbReference type="GO" id="GO:0005506">
    <property type="term" value="F:iron ion binding"/>
    <property type="evidence" value="ECO:0007669"/>
    <property type="project" value="InterPro"/>
</dbReference>
<comment type="similarity">
    <text evidence="2 6">Belongs to the cytochrome P450 family.</text>
</comment>
<dbReference type="Pfam" id="PF00067">
    <property type="entry name" value="p450"/>
    <property type="match status" value="1"/>
</dbReference>
<dbReference type="InterPro" id="IPR036396">
    <property type="entry name" value="Cyt_P450_sf"/>
</dbReference>
<evidence type="ECO:0000256" key="4">
    <source>
        <dbReference type="ARBA" id="ARBA00023004"/>
    </source>
</evidence>
<dbReference type="InterPro" id="IPR017972">
    <property type="entry name" value="Cyt_P450_CS"/>
</dbReference>
<evidence type="ECO:0000256" key="2">
    <source>
        <dbReference type="ARBA" id="ARBA00010617"/>
    </source>
</evidence>
<dbReference type="GO" id="GO:0016705">
    <property type="term" value="F:oxidoreductase activity, acting on paired donors, with incorporation or reduction of molecular oxygen"/>
    <property type="evidence" value="ECO:0007669"/>
    <property type="project" value="InterPro"/>
</dbReference>
<dbReference type="OrthoDB" id="3934656at2759"/>
<evidence type="ECO:0000313" key="8">
    <source>
        <dbReference type="Proteomes" id="UP000244855"/>
    </source>
</evidence>
<reference evidence="7 8" key="1">
    <citation type="journal article" date="2018" name="Sci. Rep.">
        <title>Comparative genomics provides insights into the lifestyle and reveals functional heterogeneity of dark septate endophytic fungi.</title>
        <authorList>
            <person name="Knapp D.G."/>
            <person name="Nemeth J.B."/>
            <person name="Barry K."/>
            <person name="Hainaut M."/>
            <person name="Henrissat B."/>
            <person name="Johnson J."/>
            <person name="Kuo A."/>
            <person name="Lim J.H.P."/>
            <person name="Lipzen A."/>
            <person name="Nolan M."/>
            <person name="Ohm R.A."/>
            <person name="Tamas L."/>
            <person name="Grigoriev I.V."/>
            <person name="Spatafora J.W."/>
            <person name="Nagy L.G."/>
            <person name="Kovacs G.M."/>
        </authorList>
    </citation>
    <scope>NUCLEOTIDE SEQUENCE [LARGE SCALE GENOMIC DNA]</scope>
    <source>
        <strain evidence="7 8">DSE2036</strain>
    </source>
</reference>
<keyword evidence="3 5" id="KW-0479">Metal-binding</keyword>
<gene>
    <name evidence="7" type="ORF">DM02DRAFT_648184</name>
</gene>
<dbReference type="GO" id="GO:0004497">
    <property type="term" value="F:monooxygenase activity"/>
    <property type="evidence" value="ECO:0007669"/>
    <property type="project" value="UniProtKB-KW"/>
</dbReference>
<protein>
    <submittedName>
        <fullName evidence="7">Cytochrome P450</fullName>
    </submittedName>
</protein>
<dbReference type="InterPro" id="IPR002403">
    <property type="entry name" value="Cyt_P450_E_grp-IV"/>
</dbReference>
<dbReference type="EMBL" id="KZ805301">
    <property type="protein sequence ID" value="PVI08119.1"/>
    <property type="molecule type" value="Genomic_DNA"/>
</dbReference>
<dbReference type="InterPro" id="IPR050121">
    <property type="entry name" value="Cytochrome_P450_monoxygenase"/>
</dbReference>
<dbReference type="AlphaFoldDB" id="A0A2V1EDL7"/>
<keyword evidence="4 5" id="KW-0408">Iron</keyword>
<sequence length="491" mass="56047">MLYLIPCVTILLLCYPIYYCLSTRHDIPGPILAKISPLYRIYMFLSGQGPLKYFHLHKKYGPVVRTGPNHISLSDSSLIPIIHDSKQKYLKSASYDVFSPLYRGKPIDTVFSTRDAGRNRRLKATLMENLTGSPVLYKSRIQNSVDVFIEQMRGIQGAPINMFDWSFYWSFDLAFALIFGCQLGYMEKGSDFNKWIGTFKSITNGAAILGHVPSWCPWTVGNDSFMSLMRRILPFPDPTHEFLQEIDTRIRDHDMQRQHRCGDSILCKILEGRSSQENTEEQHTQLISTIFECFFATAADIGVSINAVLYSLLTNQNAYHRLVRELRTPKQPSNPTPTENNPFFTAIIKESLRLHTPLSVPMERVVPEPGLQANGYKISPGMIVSISQYSVHRDREVFGLDAELFRAERWLEADPIALRRLNRNFIAFGHGSRICAGRELGMHGIKMFVASLLERFDVELAVAPAERPPNITMFWLQDHVGFWAKVKECDV</sequence>
<evidence type="ECO:0000256" key="1">
    <source>
        <dbReference type="ARBA" id="ARBA00001971"/>
    </source>
</evidence>
<keyword evidence="6" id="KW-0503">Monooxygenase</keyword>
<dbReference type="PANTHER" id="PTHR24305:SF166">
    <property type="entry name" value="CYTOCHROME P450 12A4, MITOCHONDRIAL-RELATED"/>
    <property type="match status" value="1"/>
</dbReference>
<name>A0A2V1EDL7_9PLEO</name>
<feature type="binding site" description="axial binding residue" evidence="5">
    <location>
        <position position="435"/>
    </location>
    <ligand>
        <name>heme</name>
        <dbReference type="ChEBI" id="CHEBI:30413"/>
    </ligand>
    <ligandPart>
        <name>Fe</name>
        <dbReference type="ChEBI" id="CHEBI:18248"/>
    </ligandPart>
</feature>
<dbReference type="STRING" id="97972.A0A2V1EDL7"/>
<keyword evidence="5 6" id="KW-0349">Heme</keyword>
<comment type="cofactor">
    <cofactor evidence="1 5">
        <name>heme</name>
        <dbReference type="ChEBI" id="CHEBI:30413"/>
    </cofactor>
</comment>
<proteinExistence type="inferred from homology"/>
<keyword evidence="8" id="KW-1185">Reference proteome</keyword>
<evidence type="ECO:0000313" key="7">
    <source>
        <dbReference type="EMBL" id="PVI08119.1"/>
    </source>
</evidence>
<dbReference type="PRINTS" id="PR00465">
    <property type="entry name" value="EP450IV"/>
</dbReference>
<keyword evidence="6" id="KW-0560">Oxidoreductase</keyword>
<dbReference type="Gene3D" id="1.10.630.10">
    <property type="entry name" value="Cytochrome P450"/>
    <property type="match status" value="1"/>
</dbReference>
<dbReference type="Proteomes" id="UP000244855">
    <property type="component" value="Unassembled WGS sequence"/>
</dbReference>
<dbReference type="SUPFAM" id="SSF48264">
    <property type="entry name" value="Cytochrome P450"/>
    <property type="match status" value="1"/>
</dbReference>